<protein>
    <submittedName>
        <fullName evidence="2">DUF2244 domain-containing protein</fullName>
    </submittedName>
</protein>
<accession>A0A5C8KV15</accession>
<evidence type="ECO:0000313" key="3">
    <source>
        <dbReference type="Proteomes" id="UP000321248"/>
    </source>
</evidence>
<dbReference type="InterPro" id="IPR019253">
    <property type="entry name" value="DUF2244_TM"/>
</dbReference>
<dbReference type="Proteomes" id="UP000321248">
    <property type="component" value="Unassembled WGS sequence"/>
</dbReference>
<dbReference type="OrthoDB" id="5952290at2"/>
<keyword evidence="1" id="KW-0472">Membrane</keyword>
<name>A0A5C8KV15_9GAMM</name>
<keyword evidence="3" id="KW-1185">Reference proteome</keyword>
<reference evidence="2 3" key="1">
    <citation type="submission" date="2019-08" db="EMBL/GenBank/DDBJ databases">
        <authorList>
            <person name="Karlyshev A.V."/>
        </authorList>
    </citation>
    <scope>NUCLEOTIDE SEQUENCE [LARGE SCALE GENOMIC DNA]</scope>
    <source>
        <strain evidence="2 3">Alg18-2.2</strain>
    </source>
</reference>
<keyword evidence="1" id="KW-1133">Transmembrane helix</keyword>
<proteinExistence type="predicted"/>
<dbReference type="Pfam" id="PF10003">
    <property type="entry name" value="DUF2244"/>
    <property type="match status" value="1"/>
</dbReference>
<comment type="caution">
    <text evidence="2">The sequence shown here is derived from an EMBL/GenBank/DDBJ whole genome shotgun (WGS) entry which is preliminary data.</text>
</comment>
<evidence type="ECO:0000256" key="1">
    <source>
        <dbReference type="SAM" id="Phobius"/>
    </source>
</evidence>
<keyword evidence="1" id="KW-0812">Transmembrane</keyword>
<evidence type="ECO:0000313" key="2">
    <source>
        <dbReference type="EMBL" id="TXK65151.1"/>
    </source>
</evidence>
<feature type="transmembrane region" description="Helical" evidence="1">
    <location>
        <begin position="27"/>
        <end position="49"/>
    </location>
</feature>
<feature type="transmembrane region" description="Helical" evidence="1">
    <location>
        <begin position="55"/>
        <end position="75"/>
    </location>
</feature>
<gene>
    <name evidence="2" type="ORF">FU658_03225</name>
</gene>
<dbReference type="EMBL" id="VRTS01000002">
    <property type="protein sequence ID" value="TXK65151.1"/>
    <property type="molecule type" value="Genomic_DNA"/>
</dbReference>
<sequence>MIEPYPPANGEGSGTCLVLRPNRALTVWQWVAVFGVLATVSMGVAVYSFTQGNVFAPLFALAHMGFVALALRWAWRGGERYEVLQVDPGSVRVRRSGASGVVFQADPRGVRVGLEGKDEDVRLVLGSSGRRIELGAFLAPDERRSLAGRIQDMLAAATGGGPEDLKRYIWTG</sequence>
<dbReference type="AlphaFoldDB" id="A0A5C8KV15"/>
<organism evidence="2 3">
    <name type="scientific">Alkalisalibacterium limincola</name>
    <dbReference type="NCBI Taxonomy" id="2699169"/>
    <lineage>
        <taxon>Bacteria</taxon>
        <taxon>Pseudomonadati</taxon>
        <taxon>Pseudomonadota</taxon>
        <taxon>Gammaproteobacteria</taxon>
        <taxon>Lysobacterales</taxon>
        <taxon>Lysobacteraceae</taxon>
        <taxon>Alkalisalibacterium</taxon>
    </lineage>
</organism>